<dbReference type="PANTHER" id="PTHR45138:SF9">
    <property type="entry name" value="DIGUANYLATE CYCLASE DGCM-RELATED"/>
    <property type="match status" value="1"/>
</dbReference>
<dbReference type="InterPro" id="IPR050469">
    <property type="entry name" value="Diguanylate_Cyclase"/>
</dbReference>
<dbReference type="SMART" id="SM00267">
    <property type="entry name" value="GGDEF"/>
    <property type="match status" value="1"/>
</dbReference>
<comment type="catalytic activity">
    <reaction evidence="2">
        <text>2 GTP = 3',3'-c-di-GMP + 2 diphosphate</text>
        <dbReference type="Rhea" id="RHEA:24898"/>
        <dbReference type="ChEBI" id="CHEBI:33019"/>
        <dbReference type="ChEBI" id="CHEBI:37565"/>
        <dbReference type="ChEBI" id="CHEBI:58805"/>
        <dbReference type="EC" id="2.7.7.65"/>
    </reaction>
</comment>
<name>A0A1T4XYT1_9BACT</name>
<evidence type="ECO:0000313" key="4">
    <source>
        <dbReference type="EMBL" id="SKA94714.1"/>
    </source>
</evidence>
<evidence type="ECO:0000259" key="3">
    <source>
        <dbReference type="PROSITE" id="PS50887"/>
    </source>
</evidence>
<dbReference type="FunFam" id="3.30.70.270:FF:000001">
    <property type="entry name" value="Diguanylate cyclase domain protein"/>
    <property type="match status" value="1"/>
</dbReference>
<protein>
    <recommendedName>
        <fullName evidence="1">diguanylate cyclase</fullName>
        <ecNumber evidence="1">2.7.7.65</ecNumber>
    </recommendedName>
</protein>
<dbReference type="AlphaFoldDB" id="A0A1T4XYT1"/>
<dbReference type="PANTHER" id="PTHR45138">
    <property type="entry name" value="REGULATORY COMPONENTS OF SENSORY TRANSDUCTION SYSTEM"/>
    <property type="match status" value="1"/>
</dbReference>
<dbReference type="Gene3D" id="3.30.70.270">
    <property type="match status" value="1"/>
</dbReference>
<feature type="domain" description="GGDEF" evidence="3">
    <location>
        <begin position="209"/>
        <end position="347"/>
    </location>
</feature>
<evidence type="ECO:0000256" key="2">
    <source>
        <dbReference type="ARBA" id="ARBA00034247"/>
    </source>
</evidence>
<dbReference type="EC" id="2.7.7.65" evidence="1"/>
<dbReference type="InterPro" id="IPR029787">
    <property type="entry name" value="Nucleotide_cyclase"/>
</dbReference>
<dbReference type="SUPFAM" id="SSF55073">
    <property type="entry name" value="Nucleotide cyclase"/>
    <property type="match status" value="1"/>
</dbReference>
<dbReference type="NCBIfam" id="TIGR00254">
    <property type="entry name" value="GGDEF"/>
    <property type="match status" value="1"/>
</dbReference>
<dbReference type="RefSeq" id="WP_078718150.1">
    <property type="nucleotide sequence ID" value="NZ_FUYC01000021.1"/>
</dbReference>
<dbReference type="PROSITE" id="PS50887">
    <property type="entry name" value="GGDEF"/>
    <property type="match status" value="1"/>
</dbReference>
<evidence type="ECO:0000313" key="5">
    <source>
        <dbReference type="Proteomes" id="UP000190027"/>
    </source>
</evidence>
<proteinExistence type="predicted"/>
<keyword evidence="5" id="KW-1185">Reference proteome</keyword>
<dbReference type="GO" id="GO:1902201">
    <property type="term" value="P:negative regulation of bacterial-type flagellum-dependent cell motility"/>
    <property type="evidence" value="ECO:0007669"/>
    <property type="project" value="TreeGrafter"/>
</dbReference>
<dbReference type="GO" id="GO:0005886">
    <property type="term" value="C:plasma membrane"/>
    <property type="evidence" value="ECO:0007669"/>
    <property type="project" value="TreeGrafter"/>
</dbReference>
<dbReference type="Pfam" id="PF00990">
    <property type="entry name" value="GGDEF"/>
    <property type="match status" value="1"/>
</dbReference>
<dbReference type="InterPro" id="IPR000160">
    <property type="entry name" value="GGDEF_dom"/>
</dbReference>
<evidence type="ECO:0000256" key="1">
    <source>
        <dbReference type="ARBA" id="ARBA00012528"/>
    </source>
</evidence>
<dbReference type="GO" id="GO:0043709">
    <property type="term" value="P:cell adhesion involved in single-species biofilm formation"/>
    <property type="evidence" value="ECO:0007669"/>
    <property type="project" value="TreeGrafter"/>
</dbReference>
<dbReference type="Proteomes" id="UP000190027">
    <property type="component" value="Unassembled WGS sequence"/>
</dbReference>
<dbReference type="CDD" id="cd01949">
    <property type="entry name" value="GGDEF"/>
    <property type="match status" value="1"/>
</dbReference>
<gene>
    <name evidence="4" type="ORF">SAMN02745704_02609</name>
</gene>
<dbReference type="STRING" id="1121449.SAMN02745704_02609"/>
<dbReference type="InterPro" id="IPR043128">
    <property type="entry name" value="Rev_trsase/Diguanyl_cyclase"/>
</dbReference>
<accession>A0A1T4XYT1</accession>
<sequence>MEPHGSELEKLKSLLEQAGLGRDLDLLSAILFVRNLVSQLSIYSDSDKSHIQGVVLREIRQGNPHDTSFPHILEELETFLTKTTHAQELQDELTREKRSIEAMMEEMSTFFETMRSSRDRQEKSLTKFNSATVNAVRTASSRKDILQQMRGLLSEFVNEFREEARLWEAKARALERTAHFDALLSELYNRRSLDDYLSEMVVTSHSRGIPFSLCMIDVDHFKRVNDTYGHQVGDDVLRALAKMVKSHAVQNDGYAARYGGEELVLTLPQPQERAAEVAEQLRRDVEDYEFQFRKGGKLVGDIIHFTISIGVAGLRKGWDSTQLVGSADKALYQAKRSGRNLVARHTENASSRVGWV</sequence>
<dbReference type="OrthoDB" id="9779960at2"/>
<reference evidence="4 5" key="1">
    <citation type="submission" date="2017-02" db="EMBL/GenBank/DDBJ databases">
        <authorList>
            <person name="Peterson S.W."/>
        </authorList>
    </citation>
    <scope>NUCLEOTIDE SEQUENCE [LARGE SCALE GENOMIC DNA]</scope>
    <source>
        <strain evidence="4 5">DSM 16080</strain>
    </source>
</reference>
<dbReference type="EMBL" id="FUYC01000021">
    <property type="protein sequence ID" value="SKA94714.1"/>
    <property type="molecule type" value="Genomic_DNA"/>
</dbReference>
<organism evidence="4 5">
    <name type="scientific">Paucidesulfovibrio gracilis DSM 16080</name>
    <dbReference type="NCBI Taxonomy" id="1121449"/>
    <lineage>
        <taxon>Bacteria</taxon>
        <taxon>Pseudomonadati</taxon>
        <taxon>Thermodesulfobacteriota</taxon>
        <taxon>Desulfovibrionia</taxon>
        <taxon>Desulfovibrionales</taxon>
        <taxon>Desulfovibrionaceae</taxon>
        <taxon>Paucidesulfovibrio</taxon>
    </lineage>
</organism>
<dbReference type="GO" id="GO:0052621">
    <property type="term" value="F:diguanylate cyclase activity"/>
    <property type="evidence" value="ECO:0007669"/>
    <property type="project" value="UniProtKB-EC"/>
</dbReference>